<reference evidence="1" key="3">
    <citation type="submission" date="2020-01" db="EMBL/GenBank/DDBJ databases">
        <authorList>
            <person name="Korhonen P.K.K."/>
            <person name="Guangxu M.G."/>
            <person name="Wang T.W."/>
            <person name="Stroehlein A.J.S."/>
            <person name="Young N.D."/>
            <person name="Ang C.-S.A."/>
            <person name="Fernando D.W.F."/>
            <person name="Lu H.L."/>
            <person name="Taylor S.T."/>
            <person name="Ehtesham M.E.M."/>
            <person name="Najaraj S.H.N."/>
            <person name="Harsha G.H.G."/>
            <person name="Madugundu A.M."/>
            <person name="Renuse S.R."/>
            <person name="Holt D.H."/>
            <person name="Pandey A.P."/>
            <person name="Papenfuss A.P."/>
            <person name="Gasser R.B.G."/>
            <person name="Fischer K.F."/>
        </authorList>
    </citation>
    <scope>NUCLEOTIDE SEQUENCE</scope>
    <source>
        <strain evidence="1">SSS_KF_BRIS2020</strain>
    </source>
</reference>
<dbReference type="GO" id="GO:0003824">
    <property type="term" value="F:catalytic activity"/>
    <property type="evidence" value="ECO:0007669"/>
    <property type="project" value="InterPro"/>
</dbReference>
<dbReference type="Proteomes" id="UP000070412">
    <property type="component" value="Unassembled WGS sequence"/>
</dbReference>
<dbReference type="SUPFAM" id="SSF74650">
    <property type="entry name" value="Galactose mutarotase-like"/>
    <property type="match status" value="1"/>
</dbReference>
<dbReference type="OrthoDB" id="6494819at2759"/>
<dbReference type="InterPro" id="IPR011013">
    <property type="entry name" value="Gal_mutarotase_sf_dom"/>
</dbReference>
<dbReference type="EMBL" id="JXLN01018509">
    <property type="protein sequence ID" value="KPM11993.1"/>
    <property type="molecule type" value="Genomic_DNA"/>
</dbReference>
<dbReference type="EMBL" id="WVUK01000065">
    <property type="protein sequence ID" value="KAF7488856.1"/>
    <property type="molecule type" value="Genomic_DNA"/>
</dbReference>
<dbReference type="EnsemblMetazoa" id="SSS_1300s_mrna">
    <property type="protein sequence ID" value="KAF7488856.1"/>
    <property type="gene ID" value="SSS_1300"/>
</dbReference>
<dbReference type="VEuPathDB" id="VectorBase:SSCA000856"/>
<dbReference type="GO" id="GO:0030246">
    <property type="term" value="F:carbohydrate binding"/>
    <property type="evidence" value="ECO:0007669"/>
    <property type="project" value="InterPro"/>
</dbReference>
<name>A0A132AM69_SARSC</name>
<reference evidence="2 5" key="1">
    <citation type="journal article" date="2015" name="Parasit. Vectors">
        <title>Draft genome of the scabies mite.</title>
        <authorList>
            <person name="Rider S.D.Jr."/>
            <person name="Morgan M.S."/>
            <person name="Arlian L.G."/>
        </authorList>
    </citation>
    <scope>NUCLEOTIDE SEQUENCE [LARGE SCALE GENOMIC DNA]</scope>
    <source>
        <strain evidence="2">Arlian Lab</strain>
    </source>
</reference>
<gene>
    <name evidence="2" type="ORF">QR98_0105740</name>
    <name evidence="1" type="ORF">SSS_1300</name>
</gene>
<evidence type="ECO:0000313" key="4">
    <source>
        <dbReference type="Proteomes" id="UP000070412"/>
    </source>
</evidence>
<evidence type="ECO:0000313" key="1">
    <source>
        <dbReference type="EMBL" id="KAF7488856.1"/>
    </source>
</evidence>
<evidence type="ECO:0000313" key="3">
    <source>
        <dbReference type="EnsemblMetazoa" id="KAF7488856.1"/>
    </source>
</evidence>
<proteinExistence type="predicted"/>
<reference evidence="4" key="2">
    <citation type="journal article" date="2020" name="PLoS Negl. Trop. Dis.">
        <title>High-quality nuclear genome for Sarcoptes scabiei-A critical resource for a neglected parasite.</title>
        <authorList>
            <person name="Korhonen P.K."/>
            <person name="Gasser R.B."/>
            <person name="Ma G."/>
            <person name="Wang T."/>
            <person name="Stroehlein A.J."/>
            <person name="Young N.D."/>
            <person name="Ang C.S."/>
            <person name="Fernando D.D."/>
            <person name="Lu H.C."/>
            <person name="Taylor S."/>
            <person name="Reynolds S.L."/>
            <person name="Mofiz E."/>
            <person name="Najaraj S.H."/>
            <person name="Gowda H."/>
            <person name="Madugundu A."/>
            <person name="Renuse S."/>
            <person name="Holt D."/>
            <person name="Pandey A."/>
            <person name="Papenfuss A.T."/>
            <person name="Fischer K."/>
        </authorList>
    </citation>
    <scope>NUCLEOTIDE SEQUENCE [LARGE SCALE GENOMIC DNA]</scope>
</reference>
<dbReference type="AlphaFoldDB" id="A0A132AM69"/>
<dbReference type="Proteomes" id="UP000616769">
    <property type="component" value="Unassembled WGS sequence"/>
</dbReference>
<keyword evidence="4" id="KW-1185">Reference proteome</keyword>
<protein>
    <submittedName>
        <fullName evidence="2 3">Uncharacterized protein</fullName>
    </submittedName>
</protein>
<dbReference type="OMA" id="FINENWA"/>
<evidence type="ECO:0000313" key="2">
    <source>
        <dbReference type="EMBL" id="KPM11993.1"/>
    </source>
</evidence>
<organism evidence="2 5">
    <name type="scientific">Sarcoptes scabiei</name>
    <name type="common">Itch mite</name>
    <name type="synonym">Acarus scabiei</name>
    <dbReference type="NCBI Taxonomy" id="52283"/>
    <lineage>
        <taxon>Eukaryota</taxon>
        <taxon>Metazoa</taxon>
        <taxon>Ecdysozoa</taxon>
        <taxon>Arthropoda</taxon>
        <taxon>Chelicerata</taxon>
        <taxon>Arachnida</taxon>
        <taxon>Acari</taxon>
        <taxon>Acariformes</taxon>
        <taxon>Sarcoptiformes</taxon>
        <taxon>Astigmata</taxon>
        <taxon>Psoroptidia</taxon>
        <taxon>Sarcoptoidea</taxon>
        <taxon>Sarcoptidae</taxon>
        <taxon>Sarcoptinae</taxon>
        <taxon>Sarcoptes</taxon>
    </lineage>
</organism>
<dbReference type="GO" id="GO:0005975">
    <property type="term" value="P:carbohydrate metabolic process"/>
    <property type="evidence" value="ECO:0007669"/>
    <property type="project" value="InterPro"/>
</dbReference>
<evidence type="ECO:0000313" key="5">
    <source>
        <dbReference type="Proteomes" id="UP000616769"/>
    </source>
</evidence>
<sequence length="285" mass="33028">MTYFNHNNDYPISIEEILIKPQTRTQIAIRQFILFNKRNGLKIVILNLGPKIVDCFVDHIHPIIYGHDHNHSEINDQNLIDYRANRIPGPNNSNNPNNDSINNSNNRCWDSHVFGFDAITLSHYILMEPIRTLTYSLNTENEFIIEGNNLLNFHNFLFNPFFFNLNPVANPPCLDEHYLNIRSSHESINVFTEHQALFGQFINRIPSNITNVLSDGSDFVCSTNPSSLPDSFLIATLTYKTRLIEISLEIDRQVQSNLRIVIKNGSIAFVPHDMNKFKVIYKFHW</sequence>
<accession>A0A132AM69</accession>
<reference evidence="3" key="4">
    <citation type="submission" date="2022-06" db="UniProtKB">
        <authorList>
            <consortium name="EnsemblMetazoa"/>
        </authorList>
    </citation>
    <scope>IDENTIFICATION</scope>
</reference>